<accession>K2H4V5</accession>
<dbReference type="RefSeq" id="XP_008860155.1">
    <property type="nucleotide sequence ID" value="XM_008861933.1"/>
</dbReference>
<keyword evidence="2" id="KW-0808">Transferase</keyword>
<gene>
    <name evidence="2" type="ORF">ENU1_194710</name>
</gene>
<dbReference type="Pfam" id="PF07714">
    <property type="entry name" value="PK_Tyr_Ser-Thr"/>
    <property type="match status" value="1"/>
</dbReference>
<dbReference type="PANTHER" id="PTHR45756">
    <property type="entry name" value="PALMITOYLTRANSFERASE"/>
    <property type="match status" value="1"/>
</dbReference>
<reference evidence="2 3" key="1">
    <citation type="submission" date="2011-11" db="EMBL/GenBank/DDBJ databases">
        <authorList>
            <person name="Hannick L."/>
            <person name="Karamycheva S."/>
            <person name="Lorenzi H."/>
            <person name="Caler E."/>
        </authorList>
    </citation>
    <scope>NUCLEOTIDE SEQUENCE [LARGE SCALE GENOMIC DNA]</scope>
    <source>
        <strain evidence="2 3">P19</strain>
    </source>
</reference>
<dbReference type="EMBL" id="JH929668">
    <property type="protein sequence ID" value="EKE37509.1"/>
    <property type="molecule type" value="Genomic_DNA"/>
</dbReference>
<feature type="domain" description="Protein kinase" evidence="1">
    <location>
        <begin position="1"/>
        <end position="95"/>
    </location>
</feature>
<dbReference type="InterPro" id="IPR011009">
    <property type="entry name" value="Kinase-like_dom_sf"/>
</dbReference>
<dbReference type="GO" id="GO:0005524">
    <property type="term" value="F:ATP binding"/>
    <property type="evidence" value="ECO:0007669"/>
    <property type="project" value="InterPro"/>
</dbReference>
<dbReference type="SUPFAM" id="SSF56112">
    <property type="entry name" value="Protein kinase-like (PK-like)"/>
    <property type="match status" value="1"/>
</dbReference>
<dbReference type="Proteomes" id="UP000006769">
    <property type="component" value="Unassembled WGS sequence"/>
</dbReference>
<keyword evidence="2" id="KW-0418">Kinase</keyword>
<sequence length="133" mass="15324">MAPECLQNFDYSYPIDVYAYGIVLYETYIEKGGYSDENVFDQPWKIPQFVIEGKRLPKPDGIPENYWQLTQDCWSQNPEDRPTFIDVLKEIEKWGLDIKYALVIDCDEKPSSNQLIQKTAAVQDSSSSSPSDN</sequence>
<dbReference type="GO" id="GO:0004672">
    <property type="term" value="F:protein kinase activity"/>
    <property type="evidence" value="ECO:0007669"/>
    <property type="project" value="InterPro"/>
</dbReference>
<dbReference type="AlphaFoldDB" id="K2H4V5"/>
<dbReference type="InterPro" id="IPR053215">
    <property type="entry name" value="TKL_Ser/Thr_kinase"/>
</dbReference>
<evidence type="ECO:0000313" key="3">
    <source>
        <dbReference type="Proteomes" id="UP000006769"/>
    </source>
</evidence>
<dbReference type="GeneID" id="20076334"/>
<protein>
    <submittedName>
        <fullName evidence="2">Tyrosine kinase, putative</fullName>
    </submittedName>
</protein>
<organism evidence="2 3">
    <name type="scientific">Entamoeba nuttalli (strain P19)</name>
    <name type="common">Amoeba</name>
    <dbReference type="NCBI Taxonomy" id="1076696"/>
    <lineage>
        <taxon>Eukaryota</taxon>
        <taxon>Amoebozoa</taxon>
        <taxon>Evosea</taxon>
        <taxon>Archamoebae</taxon>
        <taxon>Mastigamoebida</taxon>
        <taxon>Entamoebidae</taxon>
        <taxon>Entamoeba</taxon>
    </lineage>
</organism>
<dbReference type="PANTHER" id="PTHR45756:SF1">
    <property type="entry name" value="PROTEIN KINASE DOMAIN CONTAINING PROTEIN"/>
    <property type="match status" value="1"/>
</dbReference>
<evidence type="ECO:0000259" key="1">
    <source>
        <dbReference type="PROSITE" id="PS50011"/>
    </source>
</evidence>
<dbReference type="OrthoDB" id="2353542at2759"/>
<dbReference type="PROSITE" id="PS50011">
    <property type="entry name" value="PROTEIN_KINASE_DOM"/>
    <property type="match status" value="1"/>
</dbReference>
<dbReference type="InterPro" id="IPR000719">
    <property type="entry name" value="Prot_kinase_dom"/>
</dbReference>
<name>K2H4V5_ENTNP</name>
<proteinExistence type="predicted"/>
<evidence type="ECO:0000313" key="2">
    <source>
        <dbReference type="EMBL" id="EKE37509.1"/>
    </source>
</evidence>
<dbReference type="OMA" id="AYSGMEF"/>
<dbReference type="VEuPathDB" id="AmoebaDB:ENU1_194710"/>
<dbReference type="Gene3D" id="1.10.510.10">
    <property type="entry name" value="Transferase(Phosphotransferase) domain 1"/>
    <property type="match status" value="1"/>
</dbReference>
<dbReference type="InterPro" id="IPR001245">
    <property type="entry name" value="Ser-Thr/Tyr_kinase_cat_dom"/>
</dbReference>